<dbReference type="Pfam" id="PF00246">
    <property type="entry name" value="Peptidase_M14"/>
    <property type="match status" value="1"/>
</dbReference>
<dbReference type="CDD" id="cd06232">
    <property type="entry name" value="M14-like"/>
    <property type="match status" value="1"/>
</dbReference>
<comment type="cofactor">
    <cofactor evidence="1">
        <name>Zn(2+)</name>
        <dbReference type="ChEBI" id="CHEBI:29105"/>
    </cofactor>
</comment>
<gene>
    <name evidence="8" type="ORF">JZO70_19145</name>
</gene>
<evidence type="ECO:0000259" key="7">
    <source>
        <dbReference type="Pfam" id="PF00246"/>
    </source>
</evidence>
<evidence type="ECO:0000256" key="5">
    <source>
        <dbReference type="ARBA" id="ARBA00022833"/>
    </source>
</evidence>
<keyword evidence="3" id="KW-0645">Protease</keyword>
<dbReference type="Proteomes" id="UP000664601">
    <property type="component" value="Unassembled WGS sequence"/>
</dbReference>
<name>A0ABS3LF89_9ENTE</name>
<keyword evidence="9" id="KW-1185">Reference proteome</keyword>
<reference evidence="8 9" key="1">
    <citation type="submission" date="2021-03" db="EMBL/GenBank/DDBJ databases">
        <title>Enterococcal diversity collection.</title>
        <authorList>
            <person name="Gilmore M.S."/>
            <person name="Schwartzman J."/>
            <person name="Van Tyne D."/>
            <person name="Martin M."/>
            <person name="Earl A.M."/>
            <person name="Manson A.L."/>
            <person name="Straub T."/>
            <person name="Salamzade R."/>
            <person name="Saavedra J."/>
            <person name="Lebreton F."/>
            <person name="Prichula J."/>
            <person name="Schaufler K."/>
            <person name="Gaca A."/>
            <person name="Sgardioli B."/>
            <person name="Wagenaar J."/>
            <person name="Strong T."/>
        </authorList>
    </citation>
    <scope>NUCLEOTIDE SEQUENCE [LARGE SCALE GENOMIC DNA]</scope>
    <source>
        <strain evidence="8 9">669A</strain>
    </source>
</reference>
<evidence type="ECO:0000256" key="4">
    <source>
        <dbReference type="ARBA" id="ARBA00022801"/>
    </source>
</evidence>
<dbReference type="EMBL" id="JAFREM010000031">
    <property type="protein sequence ID" value="MBO1308301.1"/>
    <property type="molecule type" value="Genomic_DNA"/>
</dbReference>
<dbReference type="RefSeq" id="WP_207675292.1">
    <property type="nucleotide sequence ID" value="NZ_JAFREM010000031.1"/>
</dbReference>
<dbReference type="PANTHER" id="PTHR11705:SF143">
    <property type="entry name" value="SLL0236 PROTEIN"/>
    <property type="match status" value="1"/>
</dbReference>
<keyword evidence="5" id="KW-0862">Zinc</keyword>
<comment type="similarity">
    <text evidence="2">Belongs to the peptidase M14 family.</text>
</comment>
<keyword evidence="6" id="KW-0482">Metalloprotease</keyword>
<dbReference type="Gene3D" id="3.40.630.10">
    <property type="entry name" value="Zn peptidases"/>
    <property type="match status" value="1"/>
</dbReference>
<keyword evidence="4" id="KW-0378">Hydrolase</keyword>
<comment type="caution">
    <text evidence="8">The sequence shown here is derived from an EMBL/GenBank/DDBJ whole genome shotgun (WGS) entry which is preliminary data.</text>
</comment>
<evidence type="ECO:0000256" key="6">
    <source>
        <dbReference type="ARBA" id="ARBA00023049"/>
    </source>
</evidence>
<accession>A0ABS3LF89</accession>
<sequence>MLKVPTNTSWQEQKMLIQAALVKGFSSESATFPIASLTGDEEVSADEKKLFAHFSEYSQLLPEDYQAASDHAQPIPSFDWRSKKGLETLFQTGTYLKDENLDQLPDKLDFKLVLPVAASPSILIAACNFAFRFGMETTQIDDWLLAKEYTSGNALVFRESAECLIKEEPGRDGTILVVQGQGTDLEEFSALVCEHFPKLSAFETWSSYLQYIADGFLMKNLDGQLSYLHSLSSQKATAYFSPEIHSCLKEVQAYFPETTFKNYKDVQPVYEKKYELSWEVDDFCQYLAKEVYPTLKPADQVEISGVLSEEKAVRKSLKEEITAEVAGKGAQLTNIQLVCAHKQGYSWMDEYVIPALKDQAVEKLVIAFKPFMPEGFTEWTTESGAVPSYNNLDSQDPEKWNDLPIRYLQELYPIQDRLVSELGLSEEQVAFTTYEGDEPLTYLISAKDQQGEVIFEDHYAASYAERPYLDAYPGLGKVHPPTGRLQAKVNGEIVLEKRIVTDVEKIWDLYQSEVLVDCKAFVLEKAEGELSKEQQPFFAQLKIEVIASEPDHLLPSRNDMISSLNALHEDLYFAGADYFKNFGYQVCGEMFEEPGLILPVIKQGTGKPTLKVTLLEQLANEPRILNEGSIVKHPKKREEISVFLQEIGYSDQRLTAKIAVEGVDDTVLLAYSELLNQRLVAQGFDFSFFKEITFIGRENTFDAEIPEKVQIEQTRKIETVDFYEDQVIGYEQYLEIIQQLKEVPELSVYRIATSYLGREIYAIELAPKTKGYHSRTKRLTNYPSLIINARHHANEVAGTNGAFLLIKELLTNKNYHETAEQLNLVVVPLENVDGAVIHYELQQDNPHWKLHVARFNAVGKEFYYDYFNLDTKHPEALGMTRLYERFLPDIMIDNHGVPTHEWEQPFSGYTSPSYKGFWLPRSLLYGYFWMVSDEEYRWNRPLNKKLEDVIAEAIAKQPEMRRWNLEWARQFETYAHRWLPEMFPAEYYKEMINYWIEFAADPTHRYPSIRFPWITSAAYTSEVADETAQGDYLKLCANTHLVHDLATIDMLLAARKAYRHQAALTNDSFELCHTRLRPIIA</sequence>
<evidence type="ECO:0000256" key="3">
    <source>
        <dbReference type="ARBA" id="ARBA00022670"/>
    </source>
</evidence>
<proteinExistence type="inferred from homology"/>
<dbReference type="SUPFAM" id="SSF53187">
    <property type="entry name" value="Zn-dependent exopeptidases"/>
    <property type="match status" value="1"/>
</dbReference>
<evidence type="ECO:0000313" key="8">
    <source>
        <dbReference type="EMBL" id="MBO1308301.1"/>
    </source>
</evidence>
<dbReference type="PANTHER" id="PTHR11705">
    <property type="entry name" value="PROTEASE FAMILY M14 CARBOXYPEPTIDASE A,B"/>
    <property type="match status" value="1"/>
</dbReference>
<dbReference type="InterPro" id="IPR000834">
    <property type="entry name" value="Peptidase_M14"/>
</dbReference>
<protein>
    <recommendedName>
        <fullName evidence="7">Peptidase M14 domain-containing protein</fullName>
    </recommendedName>
</protein>
<evidence type="ECO:0000313" key="9">
    <source>
        <dbReference type="Proteomes" id="UP000664601"/>
    </source>
</evidence>
<organism evidence="8 9">
    <name type="scientific">Candidatus Enterococcus moelleringii</name>
    <dbReference type="NCBI Taxonomy" id="2815325"/>
    <lineage>
        <taxon>Bacteria</taxon>
        <taxon>Bacillati</taxon>
        <taxon>Bacillota</taxon>
        <taxon>Bacilli</taxon>
        <taxon>Lactobacillales</taxon>
        <taxon>Enterococcaceae</taxon>
        <taxon>Enterococcus</taxon>
    </lineage>
</organism>
<evidence type="ECO:0000256" key="1">
    <source>
        <dbReference type="ARBA" id="ARBA00001947"/>
    </source>
</evidence>
<feature type="domain" description="Peptidase M14" evidence="7">
    <location>
        <begin position="736"/>
        <end position="845"/>
    </location>
</feature>
<evidence type="ECO:0000256" key="2">
    <source>
        <dbReference type="ARBA" id="ARBA00005988"/>
    </source>
</evidence>